<dbReference type="EMBL" id="RWIU01000005">
    <property type="protein sequence ID" value="RSK42230.1"/>
    <property type="molecule type" value="Genomic_DNA"/>
</dbReference>
<organism evidence="2 3">
    <name type="scientific">Hymenobacter perfusus</name>
    <dbReference type="NCBI Taxonomy" id="1236770"/>
    <lineage>
        <taxon>Bacteria</taxon>
        <taxon>Pseudomonadati</taxon>
        <taxon>Bacteroidota</taxon>
        <taxon>Cytophagia</taxon>
        <taxon>Cytophagales</taxon>
        <taxon>Hymenobacteraceae</taxon>
        <taxon>Hymenobacter</taxon>
    </lineage>
</organism>
<feature type="signal peptide" evidence="1">
    <location>
        <begin position="1"/>
        <end position="26"/>
    </location>
</feature>
<comment type="caution">
    <text evidence="2">The sequence shown here is derived from an EMBL/GenBank/DDBJ whole genome shotgun (WGS) entry which is preliminary data.</text>
</comment>
<name>A0A428K7J1_9BACT</name>
<keyword evidence="1" id="KW-0732">Signal</keyword>
<dbReference type="AlphaFoldDB" id="A0A428K7J1"/>
<evidence type="ECO:0000256" key="1">
    <source>
        <dbReference type="SAM" id="SignalP"/>
    </source>
</evidence>
<dbReference type="InterPro" id="IPR058060">
    <property type="entry name" value="HYC_CC_PP"/>
</dbReference>
<accession>A0A428K7J1</accession>
<reference evidence="2 3" key="1">
    <citation type="submission" date="2018-12" db="EMBL/GenBank/DDBJ databases">
        <authorList>
            <person name="Feng G."/>
            <person name="Zhu H."/>
        </authorList>
    </citation>
    <scope>NUCLEOTIDE SEQUENCE [LARGE SCALE GENOMIC DNA]</scope>
    <source>
        <strain evidence="2 3">LMG 26000</strain>
    </source>
</reference>
<protein>
    <recommendedName>
        <fullName evidence="4">DUF2946 domain-containing protein</fullName>
    </recommendedName>
</protein>
<dbReference type="NCBIfam" id="NF047658">
    <property type="entry name" value="HYC_CC_PP"/>
    <property type="match status" value="1"/>
</dbReference>
<dbReference type="OrthoDB" id="885235at2"/>
<evidence type="ECO:0008006" key="4">
    <source>
        <dbReference type="Google" id="ProtNLM"/>
    </source>
</evidence>
<feature type="chain" id="PRO_5019336478" description="DUF2946 domain-containing protein" evidence="1">
    <location>
        <begin position="27"/>
        <end position="145"/>
    </location>
</feature>
<sequence>MKRPLLHRLFSFWLALLVLTSSVGLTVQQHTCRQSGRHTAGVVFSPARHGCPAPQATAHHTNKAQFTKACCEFGAHFHKLDAPSAELSWVKAPLPALLHTWPTAPVWRTVPAAEVAAPAAWHAADSSPPPRAGRALLTFVGVLVV</sequence>
<evidence type="ECO:0000313" key="3">
    <source>
        <dbReference type="Proteomes" id="UP000270291"/>
    </source>
</evidence>
<gene>
    <name evidence="2" type="ORF">EI293_15005</name>
</gene>
<keyword evidence="3" id="KW-1185">Reference proteome</keyword>
<evidence type="ECO:0000313" key="2">
    <source>
        <dbReference type="EMBL" id="RSK42230.1"/>
    </source>
</evidence>
<dbReference type="RefSeq" id="WP_125439241.1">
    <property type="nucleotide sequence ID" value="NZ_RWIU01000005.1"/>
</dbReference>
<dbReference type="Proteomes" id="UP000270291">
    <property type="component" value="Unassembled WGS sequence"/>
</dbReference>
<proteinExistence type="predicted"/>